<dbReference type="Gene3D" id="3.40.50.12780">
    <property type="entry name" value="N-terminal domain of ligase-like"/>
    <property type="match status" value="1"/>
</dbReference>
<gene>
    <name evidence="6" type="ORF">GCM10025865_00240</name>
    <name evidence="7" type="ORF">GCM10025865_32930</name>
</gene>
<reference evidence="8" key="2">
    <citation type="journal article" date="2019" name="Int. J. Syst. Evol. Microbiol.">
        <title>The Global Catalogue of Microorganisms (GCM) 10K type strain sequencing project: providing services to taxonomists for standard genome sequencing and annotation.</title>
        <authorList>
            <consortium name="The Broad Institute Genomics Platform"/>
            <consortium name="The Broad Institute Genome Sequencing Center for Infectious Disease"/>
            <person name="Wu L."/>
            <person name="Ma J."/>
        </authorList>
    </citation>
    <scope>NUCLEOTIDE SEQUENCE [LARGE SCALE GENOMIC DNA]</scope>
    <source>
        <strain evidence="8">NBRC 108565</strain>
    </source>
</reference>
<dbReference type="EMBL" id="AP027729">
    <property type="protein sequence ID" value="BDZ40725.1"/>
    <property type="molecule type" value="Genomic_DNA"/>
</dbReference>
<keyword evidence="4" id="KW-0443">Lipid metabolism</keyword>
<dbReference type="PANTHER" id="PTHR43272:SF32">
    <property type="entry name" value="AMP-DEPENDENT SYNTHETASE_LIGASE DOMAIN-CONTAINING PROTEIN"/>
    <property type="match status" value="1"/>
</dbReference>
<dbReference type="Pfam" id="PF23562">
    <property type="entry name" value="AMP-binding_C_3"/>
    <property type="match status" value="1"/>
</dbReference>
<evidence type="ECO:0000256" key="4">
    <source>
        <dbReference type="ARBA" id="ARBA00023098"/>
    </source>
</evidence>
<dbReference type="Proteomes" id="UP001321475">
    <property type="component" value="Chromosome"/>
</dbReference>
<evidence type="ECO:0000256" key="2">
    <source>
        <dbReference type="ARBA" id="ARBA00022598"/>
    </source>
</evidence>
<dbReference type="InterPro" id="IPR042099">
    <property type="entry name" value="ANL_N_sf"/>
</dbReference>
<dbReference type="EMBL" id="AP027729">
    <property type="protein sequence ID" value="BDZ43994.1"/>
    <property type="molecule type" value="Genomic_DNA"/>
</dbReference>
<comment type="similarity">
    <text evidence="1">Belongs to the ATP-dependent AMP-binding enzyme family.</text>
</comment>
<name>A0ABN6XAC0_9CELL</name>
<protein>
    <recommendedName>
        <fullName evidence="5">Acyl-CoA synthetase</fullName>
    </recommendedName>
</protein>
<evidence type="ECO:0000313" key="8">
    <source>
        <dbReference type="Proteomes" id="UP001321475"/>
    </source>
</evidence>
<keyword evidence="8" id="KW-1185">Reference proteome</keyword>
<organism evidence="6 8">
    <name type="scientific">Paraoerskovia sediminicola</name>
    <dbReference type="NCBI Taxonomy" id="1138587"/>
    <lineage>
        <taxon>Bacteria</taxon>
        <taxon>Bacillati</taxon>
        <taxon>Actinomycetota</taxon>
        <taxon>Actinomycetes</taxon>
        <taxon>Micrococcales</taxon>
        <taxon>Cellulomonadaceae</taxon>
        <taxon>Paraoerskovia</taxon>
    </lineage>
</organism>
<evidence type="ECO:0000313" key="7">
    <source>
        <dbReference type="EMBL" id="BDZ43994.1"/>
    </source>
</evidence>
<evidence type="ECO:0000256" key="1">
    <source>
        <dbReference type="ARBA" id="ARBA00006432"/>
    </source>
</evidence>
<sequence length="215" mass="23223">MNRPGASKVGTVGTAFPGTAMRIADDGEIQLKGGHVFRGYRNQPGLTAEVFDHGWFRTGDLGTIDDEGYLKIVGRKKEIIVTAGGKNVAPAGLEDRLRTNVLVSQCVVVGDQRPFIGVLITLDEEGLGHWLAVQGKSSISVEQAATDADVLDELYRAVAEANAPVSRAESIRKLVVLPGDFSEDNGFLTPSLKVKRKVVLEAFAEQIDELYTDTR</sequence>
<accession>A0ABN6XAC0</accession>
<keyword evidence="3" id="KW-0276">Fatty acid metabolism</keyword>
<proteinExistence type="inferred from homology"/>
<evidence type="ECO:0000256" key="5">
    <source>
        <dbReference type="ARBA" id="ARBA00032875"/>
    </source>
</evidence>
<reference evidence="6" key="1">
    <citation type="journal article" date="2014" name="Int. J. Syst. Evol. Microbiol.">
        <title>Complete genome of a new Firmicutes species belonging to the dominant human colonic microbiota ('Ruminococcus bicirculans') reveals two chromosomes and a selective capacity to utilize plant glucans.</title>
        <authorList>
            <consortium name="NISC Comparative Sequencing Program"/>
            <person name="Wegmann U."/>
            <person name="Louis P."/>
            <person name="Goesmann A."/>
            <person name="Henrissat B."/>
            <person name="Duncan S.H."/>
            <person name="Flint H.J."/>
        </authorList>
    </citation>
    <scope>NUCLEOTIDE SEQUENCE</scope>
    <source>
        <strain evidence="6">NBRC 108565</strain>
    </source>
</reference>
<evidence type="ECO:0000313" key="6">
    <source>
        <dbReference type="EMBL" id="BDZ40725.1"/>
    </source>
</evidence>
<reference evidence="6" key="3">
    <citation type="submission" date="2023-02" db="EMBL/GenBank/DDBJ databases">
        <authorList>
            <person name="Sun Q."/>
            <person name="Mori K."/>
        </authorList>
    </citation>
    <scope>NUCLEOTIDE SEQUENCE</scope>
    <source>
        <strain evidence="6">NBRC 108565</strain>
    </source>
</reference>
<keyword evidence="2" id="KW-0436">Ligase</keyword>
<dbReference type="SUPFAM" id="SSF56801">
    <property type="entry name" value="Acetyl-CoA synthetase-like"/>
    <property type="match status" value="1"/>
</dbReference>
<evidence type="ECO:0000256" key="3">
    <source>
        <dbReference type="ARBA" id="ARBA00022832"/>
    </source>
</evidence>
<dbReference type="PANTHER" id="PTHR43272">
    <property type="entry name" value="LONG-CHAIN-FATTY-ACID--COA LIGASE"/>
    <property type="match status" value="1"/>
</dbReference>